<evidence type="ECO:0008006" key="4">
    <source>
        <dbReference type="Google" id="ProtNLM"/>
    </source>
</evidence>
<name>A0ABP9PF58_9ACTN</name>
<feature type="transmembrane region" description="Helical" evidence="1">
    <location>
        <begin position="175"/>
        <end position="192"/>
    </location>
</feature>
<accession>A0ABP9PF58</accession>
<dbReference type="EMBL" id="BAABKG010000002">
    <property type="protein sequence ID" value="GAA5145623.1"/>
    <property type="molecule type" value="Genomic_DNA"/>
</dbReference>
<feature type="transmembrane region" description="Helical" evidence="1">
    <location>
        <begin position="23"/>
        <end position="45"/>
    </location>
</feature>
<proteinExistence type="predicted"/>
<feature type="transmembrane region" description="Helical" evidence="1">
    <location>
        <begin position="198"/>
        <end position="219"/>
    </location>
</feature>
<gene>
    <name evidence="2" type="ORF">GCM10023340_15260</name>
</gene>
<feature type="transmembrane region" description="Helical" evidence="1">
    <location>
        <begin position="144"/>
        <end position="168"/>
    </location>
</feature>
<keyword evidence="1" id="KW-0472">Membrane</keyword>
<keyword evidence="1" id="KW-0812">Transmembrane</keyword>
<evidence type="ECO:0000313" key="3">
    <source>
        <dbReference type="Proteomes" id="UP001500221"/>
    </source>
</evidence>
<dbReference type="Proteomes" id="UP001500221">
    <property type="component" value="Unassembled WGS sequence"/>
</dbReference>
<evidence type="ECO:0000256" key="1">
    <source>
        <dbReference type="SAM" id="Phobius"/>
    </source>
</evidence>
<feature type="transmembrane region" description="Helical" evidence="1">
    <location>
        <begin position="92"/>
        <end position="115"/>
    </location>
</feature>
<comment type="caution">
    <text evidence="2">The sequence shown here is derived from an EMBL/GenBank/DDBJ whole genome shotgun (WGS) entry which is preliminary data.</text>
</comment>
<protein>
    <recommendedName>
        <fullName evidence="4">DUF4386 family protein</fullName>
    </recommendedName>
</protein>
<reference evidence="3" key="1">
    <citation type="journal article" date="2019" name="Int. J. Syst. Evol. Microbiol.">
        <title>The Global Catalogue of Microorganisms (GCM) 10K type strain sequencing project: providing services to taxonomists for standard genome sequencing and annotation.</title>
        <authorList>
            <consortium name="The Broad Institute Genomics Platform"/>
            <consortium name="The Broad Institute Genome Sequencing Center for Infectious Disease"/>
            <person name="Wu L."/>
            <person name="Ma J."/>
        </authorList>
    </citation>
    <scope>NUCLEOTIDE SEQUENCE [LARGE SCALE GENOMIC DNA]</scope>
    <source>
        <strain evidence="3">JCM 18459</strain>
    </source>
</reference>
<feature type="transmembrane region" description="Helical" evidence="1">
    <location>
        <begin position="65"/>
        <end position="85"/>
    </location>
</feature>
<organism evidence="2 3">
    <name type="scientific">Nocardioides marinquilinus</name>
    <dbReference type="NCBI Taxonomy" id="1210400"/>
    <lineage>
        <taxon>Bacteria</taxon>
        <taxon>Bacillati</taxon>
        <taxon>Actinomycetota</taxon>
        <taxon>Actinomycetes</taxon>
        <taxon>Propionibacteriales</taxon>
        <taxon>Nocardioidaceae</taxon>
        <taxon>Nocardioides</taxon>
    </lineage>
</organism>
<evidence type="ECO:0000313" key="2">
    <source>
        <dbReference type="EMBL" id="GAA5145623.1"/>
    </source>
</evidence>
<dbReference type="RefSeq" id="WP_345456477.1">
    <property type="nucleotide sequence ID" value="NZ_BAABKG010000002.1"/>
</dbReference>
<keyword evidence="3" id="KW-1185">Reference proteome</keyword>
<sequence>MSAPHAPAHPGAAVVPAATLYRLSAWCLIGSFVLSLAGGLAHPVVDGESHSVAALLADRSPWAQYLIYAGALLLMLGLPGGYLWLRERGLGVLGLVGAVGYLVGNALSAMSHLVVEGFVAPTIARDAAARPLIGTEGEIVDAPAFVTLQVVGGLVLVLSLVVLAVALLRAPGVPRWIGGVLLAGSLLLLVPLPERPVLTGLVVELPRGLAVAAIGVLVLRGLRSGGSDDDVAADVRAREAVPEWTA</sequence>
<keyword evidence="1" id="KW-1133">Transmembrane helix</keyword>